<dbReference type="OrthoDB" id="10448026at2759"/>
<protein>
    <submittedName>
        <fullName evidence="2">Uncharacterized protein</fullName>
    </submittedName>
</protein>
<dbReference type="EMBL" id="VWRR01000001">
    <property type="protein sequence ID" value="KAF6005220.1"/>
    <property type="molecule type" value="Genomic_DNA"/>
</dbReference>
<accession>A0A7J7IR60</accession>
<feature type="region of interest" description="Disordered" evidence="1">
    <location>
        <begin position="1003"/>
        <end position="1059"/>
    </location>
</feature>
<proteinExistence type="predicted"/>
<comment type="caution">
    <text evidence="2">The sequence shown here is derived from an EMBL/GenBank/DDBJ whole genome shotgun (WGS) entry which is preliminary data.</text>
</comment>
<name>A0A7J7IR60_9RHOD</name>
<feature type="compositionally biased region" description="Polar residues" evidence="1">
    <location>
        <begin position="1003"/>
        <end position="1024"/>
    </location>
</feature>
<dbReference type="AlphaFoldDB" id="A0A7J7IR60"/>
<reference evidence="2 3" key="1">
    <citation type="journal article" date="2020" name="J. Phycol.">
        <title>Comparative genome analysis reveals Cyanidiococcus gen. nov., a new extremophilic red algal genus sister to Cyanidioschyzon (Cyanidioschyzonaceae, Rhodophyta).</title>
        <authorList>
            <person name="Liu S.-L."/>
            <person name="Chiang Y.-R."/>
            <person name="Yoon H.S."/>
            <person name="Fu H.-Y."/>
        </authorList>
    </citation>
    <scope>NUCLEOTIDE SEQUENCE [LARGE SCALE GENOMIC DNA]</scope>
    <source>
        <strain evidence="2 3">THAL066</strain>
    </source>
</reference>
<organism evidence="2 3">
    <name type="scientific">Cyanidiococcus yangmingshanensis</name>
    <dbReference type="NCBI Taxonomy" id="2690220"/>
    <lineage>
        <taxon>Eukaryota</taxon>
        <taxon>Rhodophyta</taxon>
        <taxon>Bangiophyceae</taxon>
        <taxon>Cyanidiales</taxon>
        <taxon>Cyanidiaceae</taxon>
        <taxon>Cyanidiococcus</taxon>
    </lineage>
</organism>
<keyword evidence="3" id="KW-1185">Reference proteome</keyword>
<sequence>MNIVYKLRGDWQVSGEEFHGGVDDPFAALRNWFEDGFTAHWSLVDWCRQGPDLVAAICTCRKSVSRSLKSVALDAGLQSRKPAGVVLFHVETPHEVVCLSSPSGLCANTLAWRPPLDLRLFRRWSSSNGGFMVSDLADSEQTQANLRVTRTNWPRLLTLYGHSLWQLWEPEGPVFRANRWRAVHEEECEWQLREIAWLPQLDIPIVGVCGLSANGELQLWLCCDTEDSGEWSSVHRTPLTDERVLVGRIQFIDPGVSSMARSDSEPVESFAQVLESCFSPETENDKQERVQTREGRLMSARVVYVTDANVDECHVCDIGIVIPSPVPTDTESNRPTELQSSSVRVIVHHIGCVRSSGTGMGGIAVSSSFNPHVHRMDPAICAADLIQQIQICDSTGDLFVVNGGSELQRWCVEFNACDVGGLATNESRSASAEALSSSPNTQRENAHGLDHSWRCLGTFQHANPISCIRLCANSLYILVGGRPANLTVLRGDPGAWSAGPEPLGSLRVGPQTADTIAIAPSPHTGCAFVITDDFCESGCIVQLPSNHMDPVYISKALCRLMQTREGVTQNTFDLIVRIRQEPAMFRELAKELERAEAPRRCFTLLMFCHTLLTPLWMALNAVSMPIRILESLCNAMSFANRYEGAADQRNDPPEIRMARLCSLVRPRVLEANAVDVARMFCAVNKILCMAAAWIRHASLTTMLFMRADELPSLWAALRRQDWAAITSFTQAVATHRMDAIRDTAPSSEPSSALLIDSETENLSTESAFQSLGHDFLRVSFHFVHDPYYARLICIACTGAVAVLAGLQSREYASSKPKQPSQLLFDIEMCNRIAIAIHDLRDAWRGMDAELTMLLRSQRVNTFKSSSNAEHITEAVRTRLSSLKSAIHMRMKANVSLVQRLLENPRYALQELEDCAGLYGGSMRGFLLSAVPMRSPHAALAHDILTCVPLDHGVMLRRCSRTGLVSLEPEQGDATEDSLLQPWQNTSPFGGVWFVDNGQSRNTLTSSSAVERNTSDAIPSTSKMKTQAARRSPNVEPDGMDTSSGNHRELQIPELDDFGPEIDMRHVASALRDEELSDHRRATTG</sequence>
<evidence type="ECO:0000256" key="1">
    <source>
        <dbReference type="SAM" id="MobiDB-lite"/>
    </source>
</evidence>
<gene>
    <name evidence="2" type="ORF">F1559_002775</name>
</gene>
<evidence type="ECO:0000313" key="3">
    <source>
        <dbReference type="Proteomes" id="UP000530660"/>
    </source>
</evidence>
<evidence type="ECO:0000313" key="2">
    <source>
        <dbReference type="EMBL" id="KAF6005220.1"/>
    </source>
</evidence>
<dbReference type="Proteomes" id="UP000530660">
    <property type="component" value="Unassembled WGS sequence"/>
</dbReference>